<dbReference type="HOGENOM" id="CLU_004585_5_2_7"/>
<dbReference type="PROSITE" id="PS51198">
    <property type="entry name" value="UVRD_HELICASE_ATP_BIND"/>
    <property type="match status" value="1"/>
</dbReference>
<dbReference type="GO" id="GO:0043138">
    <property type="term" value="F:3'-5' DNA helicase activity"/>
    <property type="evidence" value="ECO:0007669"/>
    <property type="project" value="UniProtKB-EC"/>
</dbReference>
<dbReference type="Gene3D" id="1.10.10.160">
    <property type="match status" value="1"/>
</dbReference>
<dbReference type="GO" id="GO:0005829">
    <property type="term" value="C:cytosol"/>
    <property type="evidence" value="ECO:0007669"/>
    <property type="project" value="TreeGrafter"/>
</dbReference>
<dbReference type="Gene3D" id="1.10.486.10">
    <property type="entry name" value="PCRA, domain 4"/>
    <property type="match status" value="1"/>
</dbReference>
<evidence type="ECO:0000259" key="11">
    <source>
        <dbReference type="PROSITE" id="PS51198"/>
    </source>
</evidence>
<dbReference type="InterPro" id="IPR000212">
    <property type="entry name" value="DNA_helicase_UvrD/REP"/>
</dbReference>
<dbReference type="GO" id="GO:0005524">
    <property type="term" value="F:ATP binding"/>
    <property type="evidence" value="ECO:0007669"/>
    <property type="project" value="UniProtKB-UniRule"/>
</dbReference>
<dbReference type="InterPro" id="IPR027417">
    <property type="entry name" value="P-loop_NTPase"/>
</dbReference>
<evidence type="ECO:0000256" key="2">
    <source>
        <dbReference type="ARBA" id="ARBA00022741"/>
    </source>
</evidence>
<keyword evidence="4 10" id="KW-0347">Helicase</keyword>
<evidence type="ECO:0000256" key="6">
    <source>
        <dbReference type="ARBA" id="ARBA00023235"/>
    </source>
</evidence>
<evidence type="ECO:0000256" key="8">
    <source>
        <dbReference type="ARBA" id="ARBA00034808"/>
    </source>
</evidence>
<keyword evidence="3 10" id="KW-0378">Hydrolase</keyword>
<feature type="domain" description="UvrD-like helicase C-terminal" evidence="12">
    <location>
        <begin position="287"/>
        <end position="569"/>
    </location>
</feature>
<dbReference type="Proteomes" id="UP000001880">
    <property type="component" value="Chromosome"/>
</dbReference>
<dbReference type="GO" id="GO:0000725">
    <property type="term" value="P:recombinational repair"/>
    <property type="evidence" value="ECO:0007669"/>
    <property type="project" value="TreeGrafter"/>
</dbReference>
<dbReference type="SUPFAM" id="SSF52540">
    <property type="entry name" value="P-loop containing nucleoside triphosphate hydrolases"/>
    <property type="match status" value="1"/>
</dbReference>
<dbReference type="Gene3D" id="3.40.50.300">
    <property type="entry name" value="P-loop containing nucleotide triphosphate hydrolases"/>
    <property type="match status" value="2"/>
</dbReference>
<dbReference type="GO" id="GO:0016887">
    <property type="term" value="F:ATP hydrolysis activity"/>
    <property type="evidence" value="ECO:0007669"/>
    <property type="project" value="RHEA"/>
</dbReference>
<comment type="similarity">
    <text evidence="1">Belongs to the helicase family. UvrD subfamily.</text>
</comment>
<sequence length="688" mass="77741">MQNMDLAKLNTPQREAVLHGSGPVLVLAGAGSGKTRVITYRIVRLLRSGIPPQAIAALTFTNRAAEEMRERVAALLGDRKTASMLTMGTFHSLGLRILRSEHEAMGYPRGFVIYDTSDQLGVVRELLRGIDAGRRFDVRAILTRISLAKNAFVFPEEYVPNGDDEYDEITAEVYPRYQEALRAYAAVDFDDLLTATVRMFDQRDDVRARWQEKFRFVMVDEYQDTNRAQLKFVKTLVAEHENLCVVGDDDQSIYSWRGADPTNILHFDRMFPGARVIKLEQNYRSTPTILRAANAVIANNVNRHGKNLWSDIADGAKIVHASATDTESEARFVAREIGDIVGTDNLRYRDVAVLYRSNIQSRLIEESLRSASIPYVMYGGQQFYERKEVKDLIAYLRLALNQRDEIALRRVINYPARGIGATTLKRVEDHARASRTSMWRILEGASQMAESDKMRPSTVQAIENFVAIIERTRASLDGGARIIDVTRRLIDEIQLYDDLRNASPSAAAAQRRIDNVESLLRSLERHQEKRPGLGALAEYLRRLSLAVESEAGEDPGNKVVLTTLHGAKGLEFPIVFMIGLEEEILPHARTLKPQATDVMDLDHVTDVSEERRLAYVGITRAQRKLYLTRTQVRVSRGKNLPRTPSRFLQEIPAELLEERDIQAEERAPVSMGEARSLFQDLSAMLDLD</sequence>
<feature type="binding site" evidence="10">
    <location>
        <begin position="28"/>
        <end position="35"/>
    </location>
    <ligand>
        <name>ATP</name>
        <dbReference type="ChEBI" id="CHEBI:30616"/>
    </ligand>
</feature>
<dbReference type="CDD" id="cd18807">
    <property type="entry name" value="SF1_C_UvrD"/>
    <property type="match status" value="1"/>
</dbReference>
<proteinExistence type="inferred from homology"/>
<feature type="domain" description="UvrD-like helicase ATP-binding" evidence="11">
    <location>
        <begin position="7"/>
        <end position="286"/>
    </location>
</feature>
<comment type="catalytic activity">
    <reaction evidence="7">
        <text>Couples ATP hydrolysis with the unwinding of duplex DNA by translocating in the 3'-5' direction.</text>
        <dbReference type="EC" id="5.6.2.4"/>
    </reaction>
</comment>
<dbReference type="InterPro" id="IPR014017">
    <property type="entry name" value="DNA_helicase_UvrD-like_C"/>
</dbReference>
<gene>
    <name evidence="13" type="ordered locus">Hoch_0381</name>
</gene>
<comment type="catalytic activity">
    <reaction evidence="9">
        <text>ATP + H2O = ADP + phosphate + H(+)</text>
        <dbReference type="Rhea" id="RHEA:13065"/>
        <dbReference type="ChEBI" id="CHEBI:15377"/>
        <dbReference type="ChEBI" id="CHEBI:15378"/>
        <dbReference type="ChEBI" id="CHEBI:30616"/>
        <dbReference type="ChEBI" id="CHEBI:43474"/>
        <dbReference type="ChEBI" id="CHEBI:456216"/>
        <dbReference type="EC" id="5.6.2.4"/>
    </reaction>
</comment>
<evidence type="ECO:0000313" key="14">
    <source>
        <dbReference type="Proteomes" id="UP000001880"/>
    </source>
</evidence>
<dbReference type="KEGG" id="hoh:Hoch_0381"/>
<dbReference type="PANTHER" id="PTHR11070:SF64">
    <property type="entry name" value="ATP-DEPENDENT DNA HELICASE REP"/>
    <property type="match status" value="1"/>
</dbReference>
<keyword evidence="14" id="KW-1185">Reference proteome</keyword>
<dbReference type="CDD" id="cd17932">
    <property type="entry name" value="DEXQc_UvrD"/>
    <property type="match status" value="1"/>
</dbReference>
<dbReference type="STRING" id="502025.Hoch_0381"/>
<dbReference type="eggNOG" id="COG0210">
    <property type="taxonomic scope" value="Bacteria"/>
</dbReference>
<evidence type="ECO:0000259" key="12">
    <source>
        <dbReference type="PROSITE" id="PS51217"/>
    </source>
</evidence>
<dbReference type="EC" id="5.6.2.4" evidence="8"/>
<reference evidence="13 14" key="1">
    <citation type="journal article" date="2010" name="Stand. Genomic Sci.">
        <title>Complete genome sequence of Haliangium ochraceum type strain (SMP-2).</title>
        <authorList>
            <consortium name="US DOE Joint Genome Institute (JGI-PGF)"/>
            <person name="Ivanova N."/>
            <person name="Daum C."/>
            <person name="Lang E."/>
            <person name="Abt B."/>
            <person name="Kopitz M."/>
            <person name="Saunders E."/>
            <person name="Lapidus A."/>
            <person name="Lucas S."/>
            <person name="Glavina Del Rio T."/>
            <person name="Nolan M."/>
            <person name="Tice H."/>
            <person name="Copeland A."/>
            <person name="Cheng J.F."/>
            <person name="Chen F."/>
            <person name="Bruce D."/>
            <person name="Goodwin L."/>
            <person name="Pitluck S."/>
            <person name="Mavromatis K."/>
            <person name="Pati A."/>
            <person name="Mikhailova N."/>
            <person name="Chen A."/>
            <person name="Palaniappan K."/>
            <person name="Land M."/>
            <person name="Hauser L."/>
            <person name="Chang Y.J."/>
            <person name="Jeffries C.D."/>
            <person name="Detter J.C."/>
            <person name="Brettin T."/>
            <person name="Rohde M."/>
            <person name="Goker M."/>
            <person name="Bristow J."/>
            <person name="Markowitz V."/>
            <person name="Eisen J.A."/>
            <person name="Hugenholtz P."/>
            <person name="Kyrpides N.C."/>
            <person name="Klenk H.P."/>
        </authorList>
    </citation>
    <scope>NUCLEOTIDE SEQUENCE [LARGE SCALE GENOMIC DNA]</scope>
    <source>
        <strain evidence="14">DSM 14365 / CIP 107738 / JCM 11303 / AJ 13395 / SMP-2</strain>
    </source>
</reference>
<evidence type="ECO:0000256" key="9">
    <source>
        <dbReference type="ARBA" id="ARBA00048988"/>
    </source>
</evidence>
<evidence type="ECO:0000256" key="1">
    <source>
        <dbReference type="ARBA" id="ARBA00009922"/>
    </source>
</evidence>
<keyword evidence="2 10" id="KW-0547">Nucleotide-binding</keyword>
<dbReference type="AlphaFoldDB" id="D0LIZ3"/>
<evidence type="ECO:0000313" key="13">
    <source>
        <dbReference type="EMBL" id="ACY13022.1"/>
    </source>
</evidence>
<dbReference type="InterPro" id="IPR014016">
    <property type="entry name" value="UvrD-like_ATP-bd"/>
</dbReference>
<keyword evidence="6" id="KW-0413">Isomerase</keyword>
<evidence type="ECO:0000256" key="5">
    <source>
        <dbReference type="ARBA" id="ARBA00022840"/>
    </source>
</evidence>
<dbReference type="EMBL" id="CP001804">
    <property type="protein sequence ID" value="ACY13022.1"/>
    <property type="molecule type" value="Genomic_DNA"/>
</dbReference>
<dbReference type="OrthoDB" id="9810135at2"/>
<keyword evidence="5 10" id="KW-0067">ATP-binding</keyword>
<protein>
    <recommendedName>
        <fullName evidence="8">DNA 3'-5' helicase</fullName>
        <ecNumber evidence="8">5.6.2.4</ecNumber>
    </recommendedName>
</protein>
<dbReference type="GO" id="GO:0003677">
    <property type="term" value="F:DNA binding"/>
    <property type="evidence" value="ECO:0007669"/>
    <property type="project" value="InterPro"/>
</dbReference>
<dbReference type="InterPro" id="IPR013986">
    <property type="entry name" value="DExx_box_DNA_helicase_dom_sf"/>
</dbReference>
<name>D0LIZ3_HALO1</name>
<dbReference type="Pfam" id="PF13361">
    <property type="entry name" value="UvrD_C"/>
    <property type="match status" value="1"/>
</dbReference>
<accession>D0LIZ3</accession>
<evidence type="ECO:0000256" key="4">
    <source>
        <dbReference type="ARBA" id="ARBA00022806"/>
    </source>
</evidence>
<evidence type="ECO:0000256" key="7">
    <source>
        <dbReference type="ARBA" id="ARBA00034617"/>
    </source>
</evidence>
<dbReference type="Pfam" id="PF00580">
    <property type="entry name" value="UvrD-helicase"/>
    <property type="match status" value="1"/>
</dbReference>
<evidence type="ECO:0000256" key="10">
    <source>
        <dbReference type="PROSITE-ProRule" id="PRU00560"/>
    </source>
</evidence>
<organism evidence="13 14">
    <name type="scientific">Haliangium ochraceum (strain DSM 14365 / JCM 11303 / SMP-2)</name>
    <dbReference type="NCBI Taxonomy" id="502025"/>
    <lineage>
        <taxon>Bacteria</taxon>
        <taxon>Pseudomonadati</taxon>
        <taxon>Myxococcota</taxon>
        <taxon>Polyangia</taxon>
        <taxon>Haliangiales</taxon>
        <taxon>Kofleriaceae</taxon>
        <taxon>Haliangium</taxon>
    </lineage>
</organism>
<dbReference type="PROSITE" id="PS51217">
    <property type="entry name" value="UVRD_HELICASE_CTER"/>
    <property type="match status" value="1"/>
</dbReference>
<dbReference type="PANTHER" id="PTHR11070">
    <property type="entry name" value="UVRD / RECB / PCRA DNA HELICASE FAMILY MEMBER"/>
    <property type="match status" value="1"/>
</dbReference>
<evidence type="ECO:0000256" key="3">
    <source>
        <dbReference type="ARBA" id="ARBA00022801"/>
    </source>
</evidence>